<feature type="compositionally biased region" description="Polar residues" evidence="1">
    <location>
        <begin position="476"/>
        <end position="489"/>
    </location>
</feature>
<dbReference type="AlphaFoldDB" id="A0A565BP38"/>
<accession>A0A565BP38</accession>
<dbReference type="GO" id="GO:0048578">
    <property type="term" value="P:positive regulation of long-day photoperiodism, flowering"/>
    <property type="evidence" value="ECO:0007669"/>
    <property type="project" value="InterPro"/>
</dbReference>
<dbReference type="GO" id="GO:0045893">
    <property type="term" value="P:positive regulation of DNA-templated transcription"/>
    <property type="evidence" value="ECO:0007669"/>
    <property type="project" value="TreeGrafter"/>
</dbReference>
<organism evidence="2 3">
    <name type="scientific">Arabis nemorensis</name>
    <dbReference type="NCBI Taxonomy" id="586526"/>
    <lineage>
        <taxon>Eukaryota</taxon>
        <taxon>Viridiplantae</taxon>
        <taxon>Streptophyta</taxon>
        <taxon>Embryophyta</taxon>
        <taxon>Tracheophyta</taxon>
        <taxon>Spermatophyta</taxon>
        <taxon>Magnoliopsida</taxon>
        <taxon>eudicotyledons</taxon>
        <taxon>Gunneridae</taxon>
        <taxon>Pentapetalae</taxon>
        <taxon>rosids</taxon>
        <taxon>malvids</taxon>
        <taxon>Brassicales</taxon>
        <taxon>Brassicaceae</taxon>
        <taxon>Arabideae</taxon>
        <taxon>Arabis</taxon>
    </lineage>
</organism>
<sequence>MSNHPKITCVSSAHQNLVEKLRELQERFCHLQAAMKEGRLSDLALLEAQISQDLREWQAELTAPSPESSLLGGSINYYSEEIARMLNLNSEEDDATSALKEHAEPKPEDFAQRLCHPEWTAESFSQSPLNVHFSNENAVNNNESQGQQLHFEFDPSIHTGPDFHDHELSSFDITQLDYYLSETRQELDNSQSVKLDVSDGIENYVEFTTPSSARVPPSAVLGPKCALWDCQRPAHGKFWYMDYCGDSHGNLALNEDSLSTAPVLIPGGIGLKDNVLIDALRAKTLGKNVGIPVCEGAVNTKCPWNAAELFHLELVEGETIREWLFFDKPRRAYDSGNRKQRSLPDYNGRGWHESRKQLMKEQEGQKRSYYMDPQPSTLYEWHLFEYQINESDGCALYRLELKLTNGKKSPKGKVAKDPLADLQKKMEKMGQLTPEVASDKPSPPTKGRTKATKGAKLASGSLTRDTTAPATIAPTYVSNNHTNESLSHQ</sequence>
<feature type="region of interest" description="Disordered" evidence="1">
    <location>
        <begin position="334"/>
        <end position="354"/>
    </location>
</feature>
<name>A0A565BP38_9BRAS</name>
<dbReference type="EMBL" id="CABITT030000004">
    <property type="protein sequence ID" value="VVB03108.1"/>
    <property type="molecule type" value="Genomic_DNA"/>
</dbReference>
<dbReference type="PANTHER" id="PTHR33873:SF15">
    <property type="entry name" value="TRANSCRIPTION FACTOR VOZ2"/>
    <property type="match status" value="1"/>
</dbReference>
<proteinExistence type="predicted"/>
<evidence type="ECO:0000313" key="3">
    <source>
        <dbReference type="Proteomes" id="UP000489600"/>
    </source>
</evidence>
<dbReference type="GO" id="GO:0005634">
    <property type="term" value="C:nucleus"/>
    <property type="evidence" value="ECO:0007669"/>
    <property type="project" value="TreeGrafter"/>
</dbReference>
<keyword evidence="3" id="KW-1185">Reference proteome</keyword>
<evidence type="ECO:0000256" key="1">
    <source>
        <dbReference type="SAM" id="MobiDB-lite"/>
    </source>
</evidence>
<protein>
    <recommendedName>
        <fullName evidence="4">Transcription factor VOZ2</fullName>
    </recommendedName>
</protein>
<comment type="caution">
    <text evidence="2">The sequence shown here is derived from an EMBL/GenBank/DDBJ whole genome shotgun (WGS) entry which is preliminary data.</text>
</comment>
<dbReference type="GO" id="GO:0043565">
    <property type="term" value="F:sequence-specific DNA binding"/>
    <property type="evidence" value="ECO:0007669"/>
    <property type="project" value="TreeGrafter"/>
</dbReference>
<evidence type="ECO:0008006" key="4">
    <source>
        <dbReference type="Google" id="ProtNLM"/>
    </source>
</evidence>
<dbReference type="PANTHER" id="PTHR33873">
    <property type="entry name" value="TRANSCRIPTION FACTOR VOZ1"/>
    <property type="match status" value="1"/>
</dbReference>
<gene>
    <name evidence="2" type="ORF">ANE_LOCUS13552</name>
</gene>
<dbReference type="InterPro" id="IPR039277">
    <property type="entry name" value="VOZ1/VOZ2"/>
</dbReference>
<evidence type="ECO:0000313" key="2">
    <source>
        <dbReference type="EMBL" id="VVB03108.1"/>
    </source>
</evidence>
<feature type="region of interest" description="Disordered" evidence="1">
    <location>
        <begin position="429"/>
        <end position="489"/>
    </location>
</feature>
<reference evidence="2" key="1">
    <citation type="submission" date="2019-07" db="EMBL/GenBank/DDBJ databases">
        <authorList>
            <person name="Dittberner H."/>
        </authorList>
    </citation>
    <scope>NUCLEOTIDE SEQUENCE [LARGE SCALE GENOMIC DNA]</scope>
</reference>
<dbReference type="OrthoDB" id="1848362at2759"/>
<feature type="compositionally biased region" description="Polar residues" evidence="1">
    <location>
        <begin position="460"/>
        <end position="469"/>
    </location>
</feature>
<dbReference type="Proteomes" id="UP000489600">
    <property type="component" value="Unassembled WGS sequence"/>
</dbReference>